<sequence length="216" mass="24084">MTKVALLDYGMGNLHSVAKALSRVGADVSLTCDPRQVAKADKIVFPGVGAMRDCMAGMVETGIDEMVRQMVFNKPMMAICVGMQALFDESEENDGTTALGILSGHVRRFDDNCTNANNTTFNNTALKVPHMGWNTIYDMDLTHSLWQNIHENTHFYFIHSYYCQPNDANLTASTCDYGQPFCASIIKDNLFATQFHPEKSHTAGLQLLKNFVDWQT</sequence>
<evidence type="ECO:0000259" key="12">
    <source>
        <dbReference type="Pfam" id="PF00117"/>
    </source>
</evidence>
<feature type="active site" description="Nucleophile" evidence="10 11">
    <location>
        <position position="80"/>
    </location>
</feature>
<dbReference type="PROSITE" id="PS51273">
    <property type="entry name" value="GATASE_TYPE_1"/>
    <property type="match status" value="1"/>
</dbReference>
<comment type="subcellular location">
    <subcellularLocation>
        <location evidence="10">Cytoplasm</location>
    </subcellularLocation>
</comment>
<comment type="catalytic activity">
    <reaction evidence="9 10">
        <text>L-glutamine + H2O = L-glutamate + NH4(+)</text>
        <dbReference type="Rhea" id="RHEA:15889"/>
        <dbReference type="ChEBI" id="CHEBI:15377"/>
        <dbReference type="ChEBI" id="CHEBI:28938"/>
        <dbReference type="ChEBI" id="CHEBI:29985"/>
        <dbReference type="ChEBI" id="CHEBI:58359"/>
        <dbReference type="EC" id="3.5.1.2"/>
    </reaction>
</comment>
<evidence type="ECO:0000313" key="14">
    <source>
        <dbReference type="Proteomes" id="UP000191094"/>
    </source>
</evidence>
<evidence type="ECO:0000256" key="4">
    <source>
        <dbReference type="ARBA" id="ARBA00022801"/>
    </source>
</evidence>
<evidence type="ECO:0000256" key="10">
    <source>
        <dbReference type="HAMAP-Rule" id="MF_00278"/>
    </source>
</evidence>
<dbReference type="InterPro" id="IPR017926">
    <property type="entry name" value="GATASE"/>
</dbReference>
<dbReference type="PANTHER" id="PTHR42701:SF1">
    <property type="entry name" value="IMIDAZOLE GLYCEROL PHOSPHATE SYNTHASE SUBUNIT HISH"/>
    <property type="match status" value="1"/>
</dbReference>
<dbReference type="NCBIfam" id="TIGR01855">
    <property type="entry name" value="IMP_synth_hisH"/>
    <property type="match status" value="1"/>
</dbReference>
<proteinExistence type="inferred from homology"/>
<dbReference type="EMBL" id="MUYT01000002">
    <property type="protein sequence ID" value="OOS22552.1"/>
    <property type="molecule type" value="Genomic_DNA"/>
</dbReference>
<dbReference type="GO" id="GO:0005737">
    <property type="term" value="C:cytoplasm"/>
    <property type="evidence" value="ECO:0007669"/>
    <property type="project" value="UniProtKB-SubCell"/>
</dbReference>
<evidence type="ECO:0000256" key="5">
    <source>
        <dbReference type="ARBA" id="ARBA00022962"/>
    </source>
</evidence>
<dbReference type="Pfam" id="PF00117">
    <property type="entry name" value="GATase"/>
    <property type="match status" value="1"/>
</dbReference>
<comment type="catalytic activity">
    <reaction evidence="8 10">
        <text>5-[(5-phospho-1-deoxy-D-ribulos-1-ylimino)methylamino]-1-(5-phospho-beta-D-ribosyl)imidazole-4-carboxamide + L-glutamine = D-erythro-1-(imidazol-4-yl)glycerol 3-phosphate + 5-amino-1-(5-phospho-beta-D-ribosyl)imidazole-4-carboxamide + L-glutamate + H(+)</text>
        <dbReference type="Rhea" id="RHEA:24793"/>
        <dbReference type="ChEBI" id="CHEBI:15378"/>
        <dbReference type="ChEBI" id="CHEBI:29985"/>
        <dbReference type="ChEBI" id="CHEBI:58278"/>
        <dbReference type="ChEBI" id="CHEBI:58359"/>
        <dbReference type="ChEBI" id="CHEBI:58475"/>
        <dbReference type="ChEBI" id="CHEBI:58525"/>
        <dbReference type="EC" id="4.3.2.10"/>
    </reaction>
</comment>
<feature type="active site" evidence="10 11">
    <location>
        <position position="196"/>
    </location>
</feature>
<gene>
    <name evidence="10" type="primary">hisH</name>
    <name evidence="13" type="ORF">B0682_01845</name>
</gene>
<comment type="pathway">
    <text evidence="1 10">Amino-acid biosynthesis; L-histidine biosynthesis; L-histidine from 5-phospho-alpha-D-ribose 1-diphosphate: step 5/9.</text>
</comment>
<dbReference type="Gene3D" id="3.40.50.880">
    <property type="match status" value="1"/>
</dbReference>
<evidence type="ECO:0000256" key="9">
    <source>
        <dbReference type="ARBA" id="ARBA00049534"/>
    </source>
</evidence>
<dbReference type="InterPro" id="IPR010139">
    <property type="entry name" value="Imidazole-glycPsynth_HisH"/>
</dbReference>
<dbReference type="GO" id="GO:0000107">
    <property type="term" value="F:imidazoleglycerol-phosphate synthase activity"/>
    <property type="evidence" value="ECO:0007669"/>
    <property type="project" value="UniProtKB-UniRule"/>
</dbReference>
<organism evidence="13 14">
    <name type="scientific">Lwoffella lincolnii</name>
    <dbReference type="NCBI Taxonomy" id="90241"/>
    <lineage>
        <taxon>Bacteria</taxon>
        <taxon>Pseudomonadati</taxon>
        <taxon>Pseudomonadota</taxon>
        <taxon>Gammaproteobacteria</taxon>
        <taxon>Moraxellales</taxon>
        <taxon>Moraxellaceae</taxon>
        <taxon>Lwoffella</taxon>
    </lineage>
</organism>
<dbReference type="SUPFAM" id="SSF52317">
    <property type="entry name" value="Class I glutamine amidotransferase-like"/>
    <property type="match status" value="1"/>
</dbReference>
<dbReference type="CDD" id="cd01748">
    <property type="entry name" value="GATase1_IGP_Synthase"/>
    <property type="match status" value="1"/>
</dbReference>
<dbReference type="RefSeq" id="WP_078306403.1">
    <property type="nucleotide sequence ID" value="NZ_CP147511.1"/>
</dbReference>
<keyword evidence="6 10" id="KW-0368">Histidine biosynthesis</keyword>
<feature type="active site" evidence="10 11">
    <location>
        <position position="198"/>
    </location>
</feature>
<comment type="caution">
    <text evidence="13">The sequence shown here is derived from an EMBL/GenBank/DDBJ whole genome shotgun (WGS) entry which is preliminary data.</text>
</comment>
<dbReference type="AlphaFoldDB" id="A0A1T0CJL0"/>
<dbReference type="GO" id="GO:0004359">
    <property type="term" value="F:glutaminase activity"/>
    <property type="evidence" value="ECO:0007669"/>
    <property type="project" value="UniProtKB-EC"/>
</dbReference>
<comment type="function">
    <text evidence="10">IGPS catalyzes the conversion of PRFAR and glutamine to IGP, AICAR and glutamate. The HisH subunit catalyzes the hydrolysis of glutamine to glutamate and ammonia as part of the synthesis of IGP and AICAR. The resulting ammonia molecule is channeled to the active site of HisF.</text>
</comment>
<dbReference type="EC" id="4.3.2.10" evidence="10"/>
<keyword evidence="14" id="KW-1185">Reference proteome</keyword>
<dbReference type="OrthoDB" id="9807137at2"/>
<dbReference type="UniPathway" id="UPA00031">
    <property type="reaction ID" value="UER00010"/>
</dbReference>
<evidence type="ECO:0000256" key="7">
    <source>
        <dbReference type="ARBA" id="ARBA00023239"/>
    </source>
</evidence>
<evidence type="ECO:0000256" key="11">
    <source>
        <dbReference type="PIRSR" id="PIRSR000495-1"/>
    </source>
</evidence>
<evidence type="ECO:0000256" key="8">
    <source>
        <dbReference type="ARBA" id="ARBA00047838"/>
    </source>
</evidence>
<keyword evidence="10" id="KW-0963">Cytoplasm</keyword>
<keyword evidence="5 10" id="KW-0315">Glutamine amidotransferase</keyword>
<dbReference type="InterPro" id="IPR029062">
    <property type="entry name" value="Class_I_gatase-like"/>
</dbReference>
<reference evidence="13 14" key="1">
    <citation type="submission" date="2017-02" db="EMBL/GenBank/DDBJ databases">
        <title>Draft genome sequence of Moraxella lincolnii CCUG 9405T type strain.</title>
        <authorList>
            <person name="Salva-Serra F."/>
            <person name="Engstrom-Jakobsson H."/>
            <person name="Thorell K."/>
            <person name="Jaen-Luchoro D."/>
            <person name="Gonzales-Siles L."/>
            <person name="Karlsson R."/>
            <person name="Yazdan S."/>
            <person name="Boulund F."/>
            <person name="Johnning A."/>
            <person name="Engstrand L."/>
            <person name="Kristiansson E."/>
            <person name="Moore E."/>
        </authorList>
    </citation>
    <scope>NUCLEOTIDE SEQUENCE [LARGE SCALE GENOMIC DNA]</scope>
    <source>
        <strain evidence="13 14">CCUG 9405</strain>
    </source>
</reference>
<dbReference type="HAMAP" id="MF_00278">
    <property type="entry name" value="HisH"/>
    <property type="match status" value="1"/>
</dbReference>
<dbReference type="GO" id="GO:0000105">
    <property type="term" value="P:L-histidine biosynthetic process"/>
    <property type="evidence" value="ECO:0007669"/>
    <property type="project" value="UniProtKB-UniRule"/>
</dbReference>
<evidence type="ECO:0000313" key="13">
    <source>
        <dbReference type="EMBL" id="OOS22552.1"/>
    </source>
</evidence>
<evidence type="ECO:0000256" key="1">
    <source>
        <dbReference type="ARBA" id="ARBA00005091"/>
    </source>
</evidence>
<keyword evidence="7 10" id="KW-0456">Lyase</keyword>
<dbReference type="GO" id="GO:0016829">
    <property type="term" value="F:lyase activity"/>
    <property type="evidence" value="ECO:0007669"/>
    <property type="project" value="UniProtKB-KW"/>
</dbReference>
<keyword evidence="3 10" id="KW-0028">Amino-acid biosynthesis</keyword>
<name>A0A1T0CJL0_9GAMM</name>
<evidence type="ECO:0000256" key="2">
    <source>
        <dbReference type="ARBA" id="ARBA00011152"/>
    </source>
</evidence>
<dbReference type="PIRSF" id="PIRSF000495">
    <property type="entry name" value="Amidotransf_hisH"/>
    <property type="match status" value="1"/>
</dbReference>
<dbReference type="PANTHER" id="PTHR42701">
    <property type="entry name" value="IMIDAZOLE GLYCEROL PHOSPHATE SYNTHASE SUBUNIT HISH"/>
    <property type="match status" value="1"/>
</dbReference>
<accession>A0A1T0CJL0</accession>
<dbReference type="Proteomes" id="UP000191094">
    <property type="component" value="Unassembled WGS sequence"/>
</dbReference>
<feature type="domain" description="Glutamine amidotransferase" evidence="12">
    <location>
        <begin position="6"/>
        <end position="212"/>
    </location>
</feature>
<evidence type="ECO:0000256" key="6">
    <source>
        <dbReference type="ARBA" id="ARBA00023102"/>
    </source>
</evidence>
<dbReference type="STRING" id="90241.B0682_01845"/>
<evidence type="ECO:0000256" key="3">
    <source>
        <dbReference type="ARBA" id="ARBA00022605"/>
    </source>
</evidence>
<comment type="subunit">
    <text evidence="2 10">Heterodimer of HisH and HisF.</text>
</comment>
<protein>
    <recommendedName>
        <fullName evidence="10">Imidazole glycerol phosphate synthase subunit HisH</fullName>
        <ecNumber evidence="10">4.3.2.10</ecNumber>
    </recommendedName>
    <alternativeName>
        <fullName evidence="10">IGP synthase glutaminase subunit</fullName>
        <ecNumber evidence="10">3.5.1.2</ecNumber>
    </alternativeName>
    <alternativeName>
        <fullName evidence="10">IGP synthase subunit HisH</fullName>
    </alternativeName>
    <alternativeName>
        <fullName evidence="10">ImGP synthase subunit HisH</fullName>
        <shortName evidence="10">IGPS subunit HisH</shortName>
    </alternativeName>
</protein>
<keyword evidence="4 10" id="KW-0378">Hydrolase</keyword>
<dbReference type="EC" id="3.5.1.2" evidence="10"/>